<evidence type="ECO:0000256" key="5">
    <source>
        <dbReference type="ARBA" id="ARBA00022801"/>
    </source>
</evidence>
<comment type="cofactor">
    <cofactor evidence="2">
        <name>Mg(2+)</name>
        <dbReference type="ChEBI" id="CHEBI:18420"/>
    </cofactor>
</comment>
<dbReference type="Gene3D" id="3.90.79.10">
    <property type="entry name" value="Nucleoside Triphosphate Pyrophosphohydrolase"/>
    <property type="match status" value="1"/>
</dbReference>
<dbReference type="SUPFAM" id="SSF55811">
    <property type="entry name" value="Nudix"/>
    <property type="match status" value="1"/>
</dbReference>
<evidence type="ECO:0000256" key="7">
    <source>
        <dbReference type="ARBA" id="ARBA00023211"/>
    </source>
</evidence>
<comment type="caution">
    <text evidence="9">The sequence shown here is derived from an EMBL/GenBank/DDBJ whole genome shotgun (WGS) entry which is preliminary data.</text>
</comment>
<organism evidence="9 10">
    <name type="scientific">Chionoecetes opilio</name>
    <name type="common">Atlantic snow crab</name>
    <name type="synonym">Cancer opilio</name>
    <dbReference type="NCBI Taxonomy" id="41210"/>
    <lineage>
        <taxon>Eukaryota</taxon>
        <taxon>Metazoa</taxon>
        <taxon>Ecdysozoa</taxon>
        <taxon>Arthropoda</taxon>
        <taxon>Crustacea</taxon>
        <taxon>Multicrustacea</taxon>
        <taxon>Malacostraca</taxon>
        <taxon>Eumalacostraca</taxon>
        <taxon>Eucarida</taxon>
        <taxon>Decapoda</taxon>
        <taxon>Pleocyemata</taxon>
        <taxon>Brachyura</taxon>
        <taxon>Eubrachyura</taxon>
        <taxon>Majoidea</taxon>
        <taxon>Majidae</taxon>
        <taxon>Chionoecetes</taxon>
    </lineage>
</organism>
<comment type="similarity">
    <text evidence="3">Belongs to the Nudix hydrolase family.</text>
</comment>
<evidence type="ECO:0000259" key="8">
    <source>
        <dbReference type="PROSITE" id="PS51462"/>
    </source>
</evidence>
<dbReference type="GO" id="GO:0046872">
    <property type="term" value="F:metal ion binding"/>
    <property type="evidence" value="ECO:0007669"/>
    <property type="project" value="UniProtKB-KW"/>
</dbReference>
<protein>
    <submittedName>
        <fullName evidence="9">Nucleoside diphosphate-linked moiety X motif 19</fullName>
    </submittedName>
</protein>
<comment type="cofactor">
    <cofactor evidence="1">
        <name>Mn(2+)</name>
        <dbReference type="ChEBI" id="CHEBI:29035"/>
    </cofactor>
</comment>
<sequence length="373" mass="42570">MAGKLWREAASLMVVGKAANVKARVARQDFQLLFLKRHEKMSFMPNSYVFPGGVIEPSDFSKDWLDVFKKCGYESSDLLKEFRNAAPPPDLYTNKPYPIIPEVGFRIGAIREAFEECGLLLTHHLPYRDLDQRELVKWQEIVHQDASQFVVMFQELGGCPALWSLHEWMTWLTPAHLGGRRFNTAFFITFMDKIPRIIADDKEVVDVKVISPLDIMKLWHNKSLLLPPPQVYEASRLLNFASYDELEIFARDRGKKGMDICFPVRISASNGMLACLPGDDLYPEAPDYAGQREPLVRPESVEELRETAKNLHRLEMKGAPPVAASMTAQPVPRPQGVFCRHDILYSYTALSNNQIIFRKTEPTIIFTGHYPIS</sequence>
<evidence type="ECO:0000256" key="1">
    <source>
        <dbReference type="ARBA" id="ARBA00001936"/>
    </source>
</evidence>
<evidence type="ECO:0000256" key="3">
    <source>
        <dbReference type="ARBA" id="ARBA00005582"/>
    </source>
</evidence>
<evidence type="ECO:0000256" key="6">
    <source>
        <dbReference type="ARBA" id="ARBA00022842"/>
    </source>
</evidence>
<gene>
    <name evidence="9" type="primary">nudt19_0</name>
    <name evidence="9" type="ORF">GWK47_027094</name>
</gene>
<keyword evidence="6" id="KW-0460">Magnesium</keyword>
<dbReference type="Proteomes" id="UP000770661">
    <property type="component" value="Unassembled WGS sequence"/>
</dbReference>
<keyword evidence="7" id="KW-0464">Manganese</keyword>
<dbReference type="OrthoDB" id="1695362at2759"/>
<feature type="domain" description="Nudix hydrolase" evidence="8">
    <location>
        <begin position="5"/>
        <end position="232"/>
    </location>
</feature>
<proteinExistence type="inferred from homology"/>
<evidence type="ECO:0000313" key="9">
    <source>
        <dbReference type="EMBL" id="KAG0694933.1"/>
    </source>
</evidence>
<dbReference type="GO" id="GO:0016818">
    <property type="term" value="F:hydrolase activity, acting on acid anhydrides, in phosphorus-containing anhydrides"/>
    <property type="evidence" value="ECO:0007669"/>
    <property type="project" value="InterPro"/>
</dbReference>
<keyword evidence="5" id="KW-0378">Hydrolase</keyword>
<name>A0A8J8WLR8_CHIOP</name>
<dbReference type="InterPro" id="IPR039121">
    <property type="entry name" value="NUDT19"/>
</dbReference>
<dbReference type="AlphaFoldDB" id="A0A8J8WLR8"/>
<evidence type="ECO:0000256" key="4">
    <source>
        <dbReference type="ARBA" id="ARBA00022723"/>
    </source>
</evidence>
<keyword evidence="10" id="KW-1185">Reference proteome</keyword>
<dbReference type="CDD" id="cd18870">
    <property type="entry name" value="NUDIX_AcylCoAdiphos_Nudt19"/>
    <property type="match status" value="1"/>
</dbReference>
<dbReference type="PANTHER" id="PTHR12318:SF0">
    <property type="entry name" value="ACYL-COENZYME A DIPHOSPHATASE NUDT19"/>
    <property type="match status" value="1"/>
</dbReference>
<dbReference type="EMBL" id="JACEEZ010026078">
    <property type="protein sequence ID" value="KAG0694933.1"/>
    <property type="molecule type" value="Genomic_DNA"/>
</dbReference>
<dbReference type="PANTHER" id="PTHR12318">
    <property type="entry name" value="TESTOSTERONE-REGULATED PROTEIN RP2"/>
    <property type="match status" value="1"/>
</dbReference>
<dbReference type="PROSITE" id="PS51462">
    <property type="entry name" value="NUDIX"/>
    <property type="match status" value="1"/>
</dbReference>
<evidence type="ECO:0000256" key="2">
    <source>
        <dbReference type="ARBA" id="ARBA00001946"/>
    </source>
</evidence>
<dbReference type="InterPro" id="IPR000086">
    <property type="entry name" value="NUDIX_hydrolase_dom"/>
</dbReference>
<dbReference type="GO" id="GO:0005739">
    <property type="term" value="C:mitochondrion"/>
    <property type="evidence" value="ECO:0007669"/>
    <property type="project" value="TreeGrafter"/>
</dbReference>
<evidence type="ECO:0000313" key="10">
    <source>
        <dbReference type="Proteomes" id="UP000770661"/>
    </source>
</evidence>
<accession>A0A8J8WLR8</accession>
<keyword evidence="4" id="KW-0479">Metal-binding</keyword>
<reference evidence="9" key="1">
    <citation type="submission" date="2020-07" db="EMBL/GenBank/DDBJ databases">
        <title>The High-quality genome of the commercially important snow crab, Chionoecetes opilio.</title>
        <authorList>
            <person name="Jeong J.-H."/>
            <person name="Ryu S."/>
        </authorList>
    </citation>
    <scope>NUCLEOTIDE SEQUENCE</scope>
    <source>
        <strain evidence="9">MADBK_172401_WGS</strain>
        <tissue evidence="9">Digestive gland</tissue>
    </source>
</reference>
<dbReference type="InterPro" id="IPR015797">
    <property type="entry name" value="NUDIX_hydrolase-like_dom_sf"/>
</dbReference>